<dbReference type="InterPro" id="IPR045450">
    <property type="entry name" value="VMAP_C"/>
</dbReference>
<comment type="caution">
    <text evidence="3">The sequence shown here is derived from an EMBL/GenBank/DDBJ whole genome shotgun (WGS) entry which is preliminary data.</text>
</comment>
<dbReference type="Gene3D" id="2.40.10.10">
    <property type="entry name" value="Trypsin-like serine proteases"/>
    <property type="match status" value="2"/>
</dbReference>
<dbReference type="InterPro" id="IPR009003">
    <property type="entry name" value="Peptidase_S1_PA"/>
</dbReference>
<name>A0ABT2JVE8_9ACTN</name>
<dbReference type="RefSeq" id="WP_260219146.1">
    <property type="nucleotide sequence ID" value="NZ_JAJAGO010000008.1"/>
</dbReference>
<dbReference type="GO" id="GO:0008233">
    <property type="term" value="F:peptidase activity"/>
    <property type="evidence" value="ECO:0007669"/>
    <property type="project" value="UniProtKB-KW"/>
</dbReference>
<dbReference type="InterPro" id="IPR043504">
    <property type="entry name" value="Peptidase_S1_PA_chymotrypsin"/>
</dbReference>
<evidence type="ECO:0000259" key="2">
    <source>
        <dbReference type="Pfam" id="PF20028"/>
    </source>
</evidence>
<evidence type="ECO:0000313" key="3">
    <source>
        <dbReference type="EMBL" id="MCT2591811.1"/>
    </source>
</evidence>
<dbReference type="SUPFAM" id="SSF50494">
    <property type="entry name" value="Trypsin-like serine proteases"/>
    <property type="match status" value="1"/>
</dbReference>
<evidence type="ECO:0000256" key="1">
    <source>
        <dbReference type="SAM" id="MobiDB-lite"/>
    </source>
</evidence>
<gene>
    <name evidence="3" type="ORF">LHJ74_18230</name>
</gene>
<sequence length="699" mass="74057">MSAVESFVRAAVVRIGAPGDGYDRRSPAFWGSGFFVAPGWVLTCAHVVGSGGGAVWRGERVIGVTTGAGQEFAGELVCGLPPPADPERPPSPWGDPDLALVRVPEATDPSCLWLSDRSALAPAEVGLYGYMAGPGGGQVFAGGAGLASGGSGGPLMLSGSYLPSGCSGGPVVDQQRGSVIGVNKGRARGEANSALATPITALRTFCDAGPAALGAWQEALRAHDEHHLARYLGSGPSWPRLQVELAPGGQGFTADHRAELYGRFAELPPPASAGQVLALVDEARRGVLMEPYAVEVHAPSSWREGAGLIYDPHDGLPSGPGSTRDLEREAVVLYAAHVCAALSRAAATPDGPRATGPDALGALRTWVETMSRSLRNGLIRQRVPRILDSGRPAADPRADPSADPRAGAHTGAYAYADVLVEIDPDLYGTHAWRIKLVREDGEVTPVRHSELGVPRTELEGDIRSALATALDRGDIGEHLAAVDFSLPRALFDEPVETWRAREPRADEPFSPHTLPLGRRRPVALRDAQRRLQQVTPEWRRRWTGIARGALDAVPLCLEVPEHGHDAALPEDGDAAYGRLLDAPLHAVPVHCSRGGSGRGAAALGVALAAGHPVALWRRCDERHTDCAEFYDRAAVLLRSLRHGNGNPRLPELVRSLRNQTVGQGTGPEVAWARQLVLLYDPPHGQQPAETTLHAPPLRR</sequence>
<reference evidence="3 4" key="1">
    <citation type="submission" date="2021-10" db="EMBL/GenBank/DDBJ databases">
        <title>Streptomyces gossypii sp. nov., isolated from soil collected from cotton field.</title>
        <authorList>
            <person name="Ge X."/>
            <person name="Chen X."/>
            <person name="Liu W."/>
        </authorList>
    </citation>
    <scope>NUCLEOTIDE SEQUENCE [LARGE SCALE GENOMIC DNA]</scope>
    <source>
        <strain evidence="3 4">N2-109</strain>
    </source>
</reference>
<dbReference type="GO" id="GO:0006508">
    <property type="term" value="P:proteolysis"/>
    <property type="evidence" value="ECO:0007669"/>
    <property type="project" value="UniProtKB-KW"/>
</dbReference>
<feature type="domain" description="vWA-MoxR associated protein C-terminal" evidence="2">
    <location>
        <begin position="430"/>
        <end position="682"/>
    </location>
</feature>
<dbReference type="Pfam" id="PF20028">
    <property type="entry name" value="VMAP-C"/>
    <property type="match status" value="1"/>
</dbReference>
<dbReference type="Pfam" id="PF13365">
    <property type="entry name" value="Trypsin_2"/>
    <property type="match status" value="1"/>
</dbReference>
<dbReference type="Proteomes" id="UP001156389">
    <property type="component" value="Unassembled WGS sequence"/>
</dbReference>
<organism evidence="3 4">
    <name type="scientific">Streptomyces gossypii</name>
    <dbReference type="NCBI Taxonomy" id="2883101"/>
    <lineage>
        <taxon>Bacteria</taxon>
        <taxon>Bacillati</taxon>
        <taxon>Actinomycetota</taxon>
        <taxon>Actinomycetes</taxon>
        <taxon>Kitasatosporales</taxon>
        <taxon>Streptomycetaceae</taxon>
        <taxon>Streptomyces</taxon>
    </lineage>
</organism>
<proteinExistence type="predicted"/>
<protein>
    <submittedName>
        <fullName evidence="3">Serine protease</fullName>
    </submittedName>
</protein>
<keyword evidence="4" id="KW-1185">Reference proteome</keyword>
<feature type="region of interest" description="Disordered" evidence="1">
    <location>
        <begin position="388"/>
        <end position="407"/>
    </location>
</feature>
<keyword evidence="3" id="KW-0378">Hydrolase</keyword>
<dbReference type="EMBL" id="JAJAGO010000008">
    <property type="protein sequence ID" value="MCT2591811.1"/>
    <property type="molecule type" value="Genomic_DNA"/>
</dbReference>
<evidence type="ECO:0000313" key="4">
    <source>
        <dbReference type="Proteomes" id="UP001156389"/>
    </source>
</evidence>
<keyword evidence="3" id="KW-0645">Protease</keyword>
<accession>A0ABT2JVE8</accession>